<name>A0A830EAT7_9EURY</name>
<sequence length="87" mass="8655">MSNEGLPQRATRAAKTGGPPALITAGIGVGATGAVGSRIESRTAPVARGVAQTVGVAPELGPAVLVVAAALVVVVALFVPELFDRRR</sequence>
<organism evidence="2 3">
    <name type="scientific">Haloferax sulfurifontis</name>
    <dbReference type="NCBI Taxonomy" id="255616"/>
    <lineage>
        <taxon>Archaea</taxon>
        <taxon>Methanobacteriati</taxon>
        <taxon>Methanobacteriota</taxon>
        <taxon>Stenosarchaea group</taxon>
        <taxon>Halobacteria</taxon>
        <taxon>Halobacteriales</taxon>
        <taxon>Haloferacaceae</taxon>
        <taxon>Haloferax</taxon>
    </lineage>
</organism>
<evidence type="ECO:0000313" key="3">
    <source>
        <dbReference type="Proteomes" id="UP000646833"/>
    </source>
</evidence>
<evidence type="ECO:0000313" key="2">
    <source>
        <dbReference type="EMBL" id="GGC59544.1"/>
    </source>
</evidence>
<dbReference type="AlphaFoldDB" id="A0A830EAT7"/>
<dbReference type="Proteomes" id="UP000646833">
    <property type="component" value="Unassembled WGS sequence"/>
</dbReference>
<accession>A0A830EAT7</accession>
<feature type="transmembrane region" description="Helical" evidence="1">
    <location>
        <begin position="63"/>
        <end position="83"/>
    </location>
</feature>
<dbReference type="EMBL" id="BMCI01000003">
    <property type="protein sequence ID" value="GGC59544.1"/>
    <property type="molecule type" value="Genomic_DNA"/>
</dbReference>
<proteinExistence type="predicted"/>
<gene>
    <name evidence="2" type="ORF">GCM10007209_22020</name>
</gene>
<protein>
    <submittedName>
        <fullName evidence="2">Uncharacterized protein</fullName>
    </submittedName>
</protein>
<reference evidence="2" key="1">
    <citation type="journal article" date="2014" name="Int. J. Syst. Evol. Microbiol.">
        <title>Complete genome sequence of Corynebacterium casei LMG S-19264T (=DSM 44701T), isolated from a smear-ripened cheese.</title>
        <authorList>
            <consortium name="US DOE Joint Genome Institute (JGI-PGF)"/>
            <person name="Walter F."/>
            <person name="Albersmeier A."/>
            <person name="Kalinowski J."/>
            <person name="Ruckert C."/>
        </authorList>
    </citation>
    <scope>NUCLEOTIDE SEQUENCE</scope>
    <source>
        <strain evidence="2">CCM 7217</strain>
    </source>
</reference>
<evidence type="ECO:0000256" key="1">
    <source>
        <dbReference type="SAM" id="Phobius"/>
    </source>
</evidence>
<dbReference type="RefSeq" id="WP_188423888.1">
    <property type="nucleotide sequence ID" value="NZ_BMCI01000003.1"/>
</dbReference>
<keyword evidence="1" id="KW-0812">Transmembrane</keyword>
<keyword evidence="1" id="KW-0472">Membrane</keyword>
<keyword evidence="1" id="KW-1133">Transmembrane helix</keyword>
<reference evidence="2" key="2">
    <citation type="submission" date="2020-09" db="EMBL/GenBank/DDBJ databases">
        <authorList>
            <person name="Sun Q."/>
            <person name="Sedlacek I."/>
        </authorList>
    </citation>
    <scope>NUCLEOTIDE SEQUENCE</scope>
    <source>
        <strain evidence="2">CCM 7217</strain>
    </source>
</reference>
<comment type="caution">
    <text evidence="2">The sequence shown here is derived from an EMBL/GenBank/DDBJ whole genome shotgun (WGS) entry which is preliminary data.</text>
</comment>